<evidence type="ECO:0000256" key="1">
    <source>
        <dbReference type="ARBA" id="ARBA00000826"/>
    </source>
</evidence>
<dbReference type="InterPro" id="IPR006407">
    <property type="entry name" value="GlgB"/>
</dbReference>
<dbReference type="FunFam" id="3.20.20.80:FF:000003">
    <property type="entry name" value="1,4-alpha-glucan branching enzyme GlgB"/>
    <property type="match status" value="1"/>
</dbReference>
<dbReference type="UniPathway" id="UPA00164"/>
<keyword evidence="5 9" id="KW-0328">Glycosyltransferase</keyword>
<comment type="function">
    <text evidence="9">Catalyzes the formation of the alpha-1,6-glucosidic linkages in glycogen by scission of a 1,4-alpha-linked oligosaccharide from growing alpha-1,4-glucan chains and the subsequent attachment of the oligosaccharide to the alpha-1,6 position.</text>
</comment>
<evidence type="ECO:0000313" key="13">
    <source>
        <dbReference type="EMBL" id="KAB2342357.1"/>
    </source>
</evidence>
<evidence type="ECO:0000313" key="14">
    <source>
        <dbReference type="Proteomes" id="UP000468735"/>
    </source>
</evidence>
<evidence type="ECO:0000256" key="4">
    <source>
        <dbReference type="ARBA" id="ARBA00022600"/>
    </source>
</evidence>
<comment type="catalytic activity">
    <reaction evidence="1 9">
        <text>Transfers a segment of a (1-&gt;4)-alpha-D-glucan chain to a primary hydroxy group in a similar glucan chain.</text>
        <dbReference type="EC" id="2.4.1.18"/>
    </reaction>
</comment>
<feature type="region of interest" description="Disordered" evidence="11">
    <location>
        <begin position="763"/>
        <end position="851"/>
    </location>
</feature>
<evidence type="ECO:0000256" key="11">
    <source>
        <dbReference type="SAM" id="MobiDB-lite"/>
    </source>
</evidence>
<dbReference type="GO" id="GO:0005978">
    <property type="term" value="P:glycogen biosynthetic process"/>
    <property type="evidence" value="ECO:0007669"/>
    <property type="project" value="UniProtKB-UniRule"/>
</dbReference>
<dbReference type="PANTHER" id="PTHR43651">
    <property type="entry name" value="1,4-ALPHA-GLUCAN-BRANCHING ENZYME"/>
    <property type="match status" value="1"/>
</dbReference>
<evidence type="ECO:0000256" key="7">
    <source>
        <dbReference type="ARBA" id="ARBA00023056"/>
    </source>
</evidence>
<evidence type="ECO:0000256" key="8">
    <source>
        <dbReference type="ARBA" id="ARBA00023277"/>
    </source>
</evidence>
<dbReference type="GO" id="GO:0003844">
    <property type="term" value="F:1,4-alpha-glucan branching enzyme activity"/>
    <property type="evidence" value="ECO:0007669"/>
    <property type="project" value="UniProtKB-UniRule"/>
</dbReference>
<dbReference type="SUPFAM" id="SSF51011">
    <property type="entry name" value="Glycosyl hydrolase domain"/>
    <property type="match status" value="1"/>
</dbReference>
<dbReference type="Pfam" id="PF02922">
    <property type="entry name" value="CBM_48"/>
    <property type="match status" value="1"/>
</dbReference>
<dbReference type="HAMAP" id="MF_00685">
    <property type="entry name" value="GlgB"/>
    <property type="match status" value="1"/>
</dbReference>
<dbReference type="InterPro" id="IPR006048">
    <property type="entry name" value="A-amylase/branching_C"/>
</dbReference>
<dbReference type="Pfam" id="PF22019">
    <property type="entry name" value="GlgB_N"/>
    <property type="match status" value="1"/>
</dbReference>
<dbReference type="InterPro" id="IPR013783">
    <property type="entry name" value="Ig-like_fold"/>
</dbReference>
<dbReference type="NCBIfam" id="TIGR01515">
    <property type="entry name" value="branching_enzym"/>
    <property type="match status" value="1"/>
</dbReference>
<organism evidence="13 14">
    <name type="scientific">Actinomadura rudentiformis</name>
    <dbReference type="NCBI Taxonomy" id="359158"/>
    <lineage>
        <taxon>Bacteria</taxon>
        <taxon>Bacillati</taxon>
        <taxon>Actinomycetota</taxon>
        <taxon>Actinomycetes</taxon>
        <taxon>Streptosporangiales</taxon>
        <taxon>Thermomonosporaceae</taxon>
        <taxon>Actinomadura</taxon>
    </lineage>
</organism>
<dbReference type="Proteomes" id="UP000468735">
    <property type="component" value="Unassembled WGS sequence"/>
</dbReference>
<dbReference type="Pfam" id="PF00128">
    <property type="entry name" value="Alpha-amylase"/>
    <property type="match status" value="1"/>
</dbReference>
<dbReference type="InterPro" id="IPR014756">
    <property type="entry name" value="Ig_E-set"/>
</dbReference>
<dbReference type="InterPro" id="IPR006047">
    <property type="entry name" value="GH13_cat_dom"/>
</dbReference>
<gene>
    <name evidence="9 13" type="primary">glgB</name>
    <name evidence="13" type="ORF">F8566_38005</name>
</gene>
<comment type="pathway">
    <text evidence="2 9">Glycan biosynthesis; glycogen biosynthesis.</text>
</comment>
<dbReference type="SMART" id="SM00642">
    <property type="entry name" value="Aamy"/>
    <property type="match status" value="1"/>
</dbReference>
<keyword evidence="6 9" id="KW-0808">Transferase</keyword>
<dbReference type="FunFam" id="2.60.40.10:FF:000169">
    <property type="entry name" value="1,4-alpha-glucan branching enzyme GlgB"/>
    <property type="match status" value="1"/>
</dbReference>
<dbReference type="GO" id="GO:0043169">
    <property type="term" value="F:cation binding"/>
    <property type="evidence" value="ECO:0007669"/>
    <property type="project" value="InterPro"/>
</dbReference>
<dbReference type="InterPro" id="IPR013780">
    <property type="entry name" value="Glyco_hydro_b"/>
</dbReference>
<evidence type="ECO:0000256" key="2">
    <source>
        <dbReference type="ARBA" id="ARBA00004964"/>
    </source>
</evidence>
<keyword evidence="14" id="KW-1185">Reference proteome</keyword>
<keyword evidence="4 9" id="KW-0321">Glycogen metabolism</keyword>
<feature type="active site" description="Proton donor" evidence="9 10">
    <location>
        <position position="468"/>
    </location>
</feature>
<sequence>MARVTRAEIDRLVGGDHHDPHGILGAHPGRDGVTVRALRPMAENVEVVLPDGDRYPMRHFHEGVFVVTLPPEASLSGSGQEAPPLAVPDYRLAVRYASGPEIVQDDPYRHVPTLGELDLHLISEGRHEELWRALGARVRTYASAFGAVTGTGFSVWAPTARGIRVIGDFNHWDGRAHPMRSLGSTGVWEIFVPEVADGAVYKYEILGADGVWRAKADPMAQATETPPATGSRVFTSSYEWGDGDWMDRRKERSWISEPTSAYEVHLGSWRPGLGYRELADELTEYVRDMGFTHVEFLPVAEHPYGPSWGYQVTSYYAPTSRFGDPDGFRHLVDRLHQAGIGVIVDWVPAHFPKDEWALARFDGTALYEHADPGRGEHPDWGTLVFNFGRAEVRNFLVANACYWLEEFHVDGLRVDAVASMLYLDYSREEGQWTPNIYGGRENLEAISFLQEMNATAYKRNPGIMTIAEESTAWPGVTRPTHLGGLGFGFKWNMGWMHDTLEYLRHEPVFRHYHHGEITFSLVYAFSENYVLPLSHDEVVHLKGSLLGKMPGDSWQKFAGLRVLLAYMWSHPGKQLLFMGGEFGQGAEWAEERPLDWWLLDNAAEGAAHIGVQRLVRDLNRAYRAHPALWTRDNEPEGFHWIDANDAAGNVLSFLRQGTAAAVDERAPVVACVINFSGNPHENYRLGLPQAGPWREVLNTDAFEYGGSGVGNLGMVEAVEEPWHAQPASAVLRVPPMGAVWLVPDEPIEDIIDVAPAEIEAAVENDFPPGPSGVRSGTPVEPAGAPSDPPGDEPASVPAGGTAGGPVDMPVGATVGDLAGGAAEVSESEVSEAQVSEADGDSDGKAAPRLPE</sequence>
<dbReference type="CDD" id="cd11322">
    <property type="entry name" value="AmyAc_Glg_BE"/>
    <property type="match status" value="1"/>
</dbReference>
<dbReference type="Gene3D" id="2.60.40.1180">
    <property type="entry name" value="Golgi alpha-mannosidase II"/>
    <property type="match status" value="1"/>
</dbReference>
<dbReference type="InterPro" id="IPR044143">
    <property type="entry name" value="GlgB_N_E_set_prok"/>
</dbReference>
<dbReference type="EMBL" id="WBMT01000022">
    <property type="protein sequence ID" value="KAB2342357.1"/>
    <property type="molecule type" value="Genomic_DNA"/>
</dbReference>
<dbReference type="InterPro" id="IPR054169">
    <property type="entry name" value="GlgB_N"/>
</dbReference>
<dbReference type="Pfam" id="PF02806">
    <property type="entry name" value="Alpha-amylase_C"/>
    <property type="match status" value="1"/>
</dbReference>
<dbReference type="PANTHER" id="PTHR43651:SF3">
    <property type="entry name" value="1,4-ALPHA-GLUCAN-BRANCHING ENZYME"/>
    <property type="match status" value="1"/>
</dbReference>
<dbReference type="NCBIfam" id="NF008967">
    <property type="entry name" value="PRK12313.1"/>
    <property type="match status" value="1"/>
</dbReference>
<keyword evidence="8 9" id="KW-0119">Carbohydrate metabolism</keyword>
<feature type="domain" description="Glycosyl hydrolase family 13 catalytic" evidence="12">
    <location>
        <begin position="232"/>
        <end position="603"/>
    </location>
</feature>
<dbReference type="InterPro" id="IPR037439">
    <property type="entry name" value="Branching_enzy"/>
</dbReference>
<dbReference type="InterPro" id="IPR017853">
    <property type="entry name" value="GH"/>
</dbReference>
<feature type="active site" description="Nucleophile" evidence="9 10">
    <location>
        <position position="415"/>
    </location>
</feature>
<reference evidence="13 14" key="1">
    <citation type="submission" date="2019-09" db="EMBL/GenBank/DDBJ databases">
        <title>Actinomadura physcomitrii sp. nov., a novel actinomycete isolated from moss [Physcomitrium sphaericum (Ludw) Fuernr].</title>
        <authorList>
            <person name="Zhuang X."/>
            <person name="Liu C."/>
        </authorList>
    </citation>
    <scope>NUCLEOTIDE SEQUENCE [LARGE SCALE GENOMIC DNA]</scope>
    <source>
        <strain evidence="13 14">HMC1</strain>
    </source>
</reference>
<dbReference type="InterPro" id="IPR004193">
    <property type="entry name" value="Glyco_hydro_13_N"/>
</dbReference>
<comment type="subunit">
    <text evidence="9">Monomer.</text>
</comment>
<comment type="caution">
    <text evidence="13">The sequence shown here is derived from an EMBL/GenBank/DDBJ whole genome shotgun (WGS) entry which is preliminary data.</text>
</comment>
<keyword evidence="7 9" id="KW-0320">Glycogen biosynthesis</keyword>
<name>A0A6H9YQB4_9ACTN</name>
<dbReference type="GO" id="GO:0004553">
    <property type="term" value="F:hydrolase activity, hydrolyzing O-glycosyl compounds"/>
    <property type="evidence" value="ECO:0007669"/>
    <property type="project" value="InterPro"/>
</dbReference>
<dbReference type="EC" id="2.4.1.18" evidence="9"/>
<dbReference type="FunFam" id="2.60.40.1180:FF:000002">
    <property type="entry name" value="1,4-alpha-glucan branching enzyme GlgB"/>
    <property type="match status" value="1"/>
</dbReference>
<protein>
    <recommendedName>
        <fullName evidence="9">1,4-alpha-glucan branching enzyme GlgB</fullName>
        <ecNumber evidence="9">2.4.1.18</ecNumber>
    </recommendedName>
    <alternativeName>
        <fullName evidence="9">1,4-alpha-D-glucan:1,4-alpha-D-glucan 6-glucosyl-transferase</fullName>
    </alternativeName>
    <alternativeName>
        <fullName evidence="9">Alpha-(1-&gt;4)-glucan branching enzyme</fullName>
    </alternativeName>
    <alternativeName>
        <fullName evidence="9">Glycogen branching enzyme</fullName>
        <shortName evidence="9">BE</shortName>
    </alternativeName>
</protein>
<evidence type="ECO:0000259" key="12">
    <source>
        <dbReference type="SMART" id="SM00642"/>
    </source>
</evidence>
<dbReference type="Gene3D" id="3.20.20.80">
    <property type="entry name" value="Glycosidases"/>
    <property type="match status" value="1"/>
</dbReference>
<dbReference type="SUPFAM" id="SSF51445">
    <property type="entry name" value="(Trans)glycosidases"/>
    <property type="match status" value="1"/>
</dbReference>
<comment type="similarity">
    <text evidence="3 9">Belongs to the glycosyl hydrolase 13 family. GlgB subfamily.</text>
</comment>
<dbReference type="Gene3D" id="2.60.40.10">
    <property type="entry name" value="Immunoglobulins"/>
    <property type="match status" value="2"/>
</dbReference>
<evidence type="ECO:0000256" key="5">
    <source>
        <dbReference type="ARBA" id="ARBA00022676"/>
    </source>
</evidence>
<evidence type="ECO:0000256" key="6">
    <source>
        <dbReference type="ARBA" id="ARBA00022679"/>
    </source>
</evidence>
<evidence type="ECO:0000256" key="9">
    <source>
        <dbReference type="HAMAP-Rule" id="MF_00685"/>
    </source>
</evidence>
<dbReference type="OrthoDB" id="9800174at2"/>
<dbReference type="NCBIfam" id="NF003811">
    <property type="entry name" value="PRK05402.1"/>
    <property type="match status" value="1"/>
</dbReference>
<feature type="compositionally biased region" description="Basic and acidic residues" evidence="11">
    <location>
        <begin position="841"/>
        <end position="851"/>
    </location>
</feature>
<dbReference type="CDD" id="cd02855">
    <property type="entry name" value="E_set_GBE_prok_N"/>
    <property type="match status" value="1"/>
</dbReference>
<dbReference type="SUPFAM" id="SSF81296">
    <property type="entry name" value="E set domains"/>
    <property type="match status" value="2"/>
</dbReference>
<dbReference type="PIRSF" id="PIRSF000463">
    <property type="entry name" value="GlgB"/>
    <property type="match status" value="1"/>
</dbReference>
<accession>A0A6H9YQB4</accession>
<dbReference type="GO" id="GO:0005829">
    <property type="term" value="C:cytosol"/>
    <property type="evidence" value="ECO:0007669"/>
    <property type="project" value="TreeGrafter"/>
</dbReference>
<evidence type="ECO:0000256" key="3">
    <source>
        <dbReference type="ARBA" id="ARBA00009000"/>
    </source>
</evidence>
<dbReference type="AlphaFoldDB" id="A0A6H9YQB4"/>
<proteinExistence type="inferred from homology"/>
<dbReference type="RefSeq" id="WP_151567039.1">
    <property type="nucleotide sequence ID" value="NZ_WBMT01000022.1"/>
</dbReference>
<evidence type="ECO:0000256" key="10">
    <source>
        <dbReference type="PIRSR" id="PIRSR000463-1"/>
    </source>
</evidence>